<evidence type="ECO:0000256" key="1">
    <source>
        <dbReference type="SAM" id="MobiDB-lite"/>
    </source>
</evidence>
<proteinExistence type="predicted"/>
<accession>A0A2T5J5S2</accession>
<name>A0A2T5J5S2_9SPHI</name>
<keyword evidence="3" id="KW-1185">Reference proteome</keyword>
<dbReference type="OrthoDB" id="7060517at2"/>
<comment type="caution">
    <text evidence="2">The sequence shown here is derived from an EMBL/GenBank/DDBJ whole genome shotgun (WGS) entry which is preliminary data.</text>
</comment>
<dbReference type="AlphaFoldDB" id="A0A2T5J5S2"/>
<evidence type="ECO:0000313" key="2">
    <source>
        <dbReference type="EMBL" id="PTQ93615.1"/>
    </source>
</evidence>
<dbReference type="RefSeq" id="WP_107830798.1">
    <property type="nucleotide sequence ID" value="NZ_CP160205.1"/>
</dbReference>
<dbReference type="InterPro" id="IPR053825">
    <property type="entry name" value="DUF7009"/>
</dbReference>
<dbReference type="EMBL" id="QAOQ01000008">
    <property type="protein sequence ID" value="PTQ93615.1"/>
    <property type="molecule type" value="Genomic_DNA"/>
</dbReference>
<dbReference type="Pfam" id="PF22668">
    <property type="entry name" value="DUF7009"/>
    <property type="match status" value="1"/>
</dbReference>
<evidence type="ECO:0000313" key="3">
    <source>
        <dbReference type="Proteomes" id="UP000244168"/>
    </source>
</evidence>
<gene>
    <name evidence="2" type="ORF">C8P68_10877</name>
</gene>
<organism evidence="2 3">
    <name type="scientific">Mucilaginibacter yixingensis</name>
    <dbReference type="NCBI Taxonomy" id="1295612"/>
    <lineage>
        <taxon>Bacteria</taxon>
        <taxon>Pseudomonadati</taxon>
        <taxon>Bacteroidota</taxon>
        <taxon>Sphingobacteriia</taxon>
        <taxon>Sphingobacteriales</taxon>
        <taxon>Sphingobacteriaceae</taxon>
        <taxon>Mucilaginibacter</taxon>
    </lineage>
</organism>
<feature type="region of interest" description="Disordered" evidence="1">
    <location>
        <begin position="103"/>
        <end position="122"/>
    </location>
</feature>
<protein>
    <submittedName>
        <fullName evidence="2">Uncharacterized protein</fullName>
    </submittedName>
</protein>
<reference evidence="2 3" key="1">
    <citation type="submission" date="2018-04" db="EMBL/GenBank/DDBJ databases">
        <title>Genomic Encyclopedia of Archaeal and Bacterial Type Strains, Phase II (KMG-II): from individual species to whole genera.</title>
        <authorList>
            <person name="Goeker M."/>
        </authorList>
    </citation>
    <scope>NUCLEOTIDE SEQUENCE [LARGE SCALE GENOMIC DNA]</scope>
    <source>
        <strain evidence="2 3">DSM 26809</strain>
    </source>
</reference>
<sequence length="122" mass="14368">MKIRIKGDSIRYRLTRTEVERFAVEGLIREETHFDTRVLSYVLKLTGGEDLYTEFKDDTITVYMPRTMADEWTATERVGFANEENRLAIYVEKDFQCLDNVAEDQSDNYPNPLAVHRHEDED</sequence>
<dbReference type="Proteomes" id="UP000244168">
    <property type="component" value="Unassembled WGS sequence"/>
</dbReference>